<reference evidence="8 9" key="1">
    <citation type="submission" date="2019-07" db="EMBL/GenBank/DDBJ databases">
        <title>R&amp;d 2014.</title>
        <authorList>
            <person name="Klenk H.-P."/>
        </authorList>
    </citation>
    <scope>NUCLEOTIDE SEQUENCE [LARGE SCALE GENOMIC DNA]</scope>
    <source>
        <strain evidence="8 9">DSM 43194</strain>
    </source>
</reference>
<feature type="region of interest" description="Disordered" evidence="5">
    <location>
        <begin position="167"/>
        <end position="186"/>
    </location>
</feature>
<feature type="transmembrane region" description="Helical" evidence="6">
    <location>
        <begin position="301"/>
        <end position="319"/>
    </location>
</feature>
<dbReference type="InterPro" id="IPR004837">
    <property type="entry name" value="NaCa_Exmemb"/>
</dbReference>
<dbReference type="GO" id="GO:0055085">
    <property type="term" value="P:transmembrane transport"/>
    <property type="evidence" value="ECO:0007669"/>
    <property type="project" value="InterPro"/>
</dbReference>
<dbReference type="InterPro" id="IPR044880">
    <property type="entry name" value="NCX_ion-bd_dom_sf"/>
</dbReference>
<keyword evidence="3 6" id="KW-1133">Transmembrane helix</keyword>
<keyword evidence="2 6" id="KW-0812">Transmembrane</keyword>
<dbReference type="Proteomes" id="UP000317303">
    <property type="component" value="Unassembled WGS sequence"/>
</dbReference>
<gene>
    <name evidence="8" type="ORF">JD82_02382</name>
</gene>
<feature type="transmembrane region" description="Helical" evidence="6">
    <location>
        <begin position="21"/>
        <end position="46"/>
    </location>
</feature>
<evidence type="ECO:0000256" key="2">
    <source>
        <dbReference type="ARBA" id="ARBA00022692"/>
    </source>
</evidence>
<organism evidence="8 9">
    <name type="scientific">Prauserella rugosa</name>
    <dbReference type="NCBI Taxonomy" id="43354"/>
    <lineage>
        <taxon>Bacteria</taxon>
        <taxon>Bacillati</taxon>
        <taxon>Actinomycetota</taxon>
        <taxon>Actinomycetes</taxon>
        <taxon>Pseudonocardiales</taxon>
        <taxon>Pseudonocardiaceae</taxon>
        <taxon>Prauserella</taxon>
    </lineage>
</organism>
<feature type="transmembrane region" description="Helical" evidence="6">
    <location>
        <begin position="66"/>
        <end position="88"/>
    </location>
</feature>
<dbReference type="RefSeq" id="WP_030534451.1">
    <property type="nucleotide sequence ID" value="NZ_JOIJ01000034.1"/>
</dbReference>
<feature type="domain" description="Sodium/calcium exchanger membrane region" evidence="7">
    <location>
        <begin position="3"/>
        <end position="139"/>
    </location>
</feature>
<evidence type="ECO:0000256" key="5">
    <source>
        <dbReference type="SAM" id="MobiDB-lite"/>
    </source>
</evidence>
<protein>
    <submittedName>
        <fullName evidence="8">Cation:H+ antiporter</fullName>
    </submittedName>
</protein>
<evidence type="ECO:0000313" key="8">
    <source>
        <dbReference type="EMBL" id="TWH20536.1"/>
    </source>
</evidence>
<comment type="caution">
    <text evidence="8">The sequence shown here is derived from an EMBL/GenBank/DDBJ whole genome shotgun (WGS) entry which is preliminary data.</text>
</comment>
<keyword evidence="9" id="KW-1185">Reference proteome</keyword>
<name>A0A660CB50_9PSEU</name>
<comment type="subcellular location">
    <subcellularLocation>
        <location evidence="1">Membrane</location>
        <topology evidence="1">Multi-pass membrane protein</topology>
    </subcellularLocation>
</comment>
<proteinExistence type="predicted"/>
<evidence type="ECO:0000259" key="7">
    <source>
        <dbReference type="Pfam" id="PF01699"/>
    </source>
</evidence>
<dbReference type="GO" id="GO:0016020">
    <property type="term" value="C:membrane"/>
    <property type="evidence" value="ECO:0007669"/>
    <property type="project" value="UniProtKB-SubCell"/>
</dbReference>
<dbReference type="EMBL" id="VLJV01000001">
    <property type="protein sequence ID" value="TWH20536.1"/>
    <property type="molecule type" value="Genomic_DNA"/>
</dbReference>
<feature type="transmembrane region" description="Helical" evidence="6">
    <location>
        <begin position="270"/>
        <end position="295"/>
    </location>
</feature>
<feature type="transmembrane region" description="Helical" evidence="6">
    <location>
        <begin position="199"/>
        <end position="220"/>
    </location>
</feature>
<feature type="transmembrane region" description="Helical" evidence="6">
    <location>
        <begin position="331"/>
        <end position="352"/>
    </location>
</feature>
<dbReference type="Pfam" id="PF01699">
    <property type="entry name" value="Na_Ca_ex"/>
    <property type="match status" value="2"/>
</dbReference>
<dbReference type="Gene3D" id="1.20.1420.30">
    <property type="entry name" value="NCX, central ion-binding region"/>
    <property type="match status" value="1"/>
</dbReference>
<evidence type="ECO:0000256" key="1">
    <source>
        <dbReference type="ARBA" id="ARBA00004141"/>
    </source>
</evidence>
<feature type="transmembrane region" description="Helical" evidence="6">
    <location>
        <begin position="123"/>
        <end position="140"/>
    </location>
</feature>
<accession>A0A660CB50</accession>
<evidence type="ECO:0000313" key="9">
    <source>
        <dbReference type="Proteomes" id="UP000317303"/>
    </source>
</evidence>
<dbReference type="OrthoDB" id="3569277at2"/>
<feature type="transmembrane region" description="Helical" evidence="6">
    <location>
        <begin position="240"/>
        <end position="258"/>
    </location>
</feature>
<evidence type="ECO:0000256" key="3">
    <source>
        <dbReference type="ARBA" id="ARBA00022989"/>
    </source>
</evidence>
<evidence type="ECO:0000256" key="4">
    <source>
        <dbReference type="ARBA" id="ARBA00023136"/>
    </source>
</evidence>
<feature type="transmembrane region" description="Helical" evidence="6">
    <location>
        <begin position="100"/>
        <end position="117"/>
    </location>
</feature>
<dbReference type="AlphaFoldDB" id="A0A660CB50"/>
<sequence length="355" mass="37119">MESIAFFAVGAALLIYSAEKLVGYLVGVASGLRISLFLLAIIFTGIEFDDVALGVVLNMEDLDGAALGLVFGTALSLPGVVLALAALLVPTKINIPRSYLILYACSPLAVFGFVAFAPMNPATGILLLLLFGAFLAYMVVRESRGDRPIFRDAELYESFAAARERGGGTATLVSPPPTKEPPKGRDFSDTMPFAEARKLGGWAGLGLAVLALVGVVAGAWATGEGTEGILDQYGLEGTLFGATIATLVLTIEDIFLTVEPARRGAPEIGVANVIGSVVFSVTGKLGVILLAGGLVVNASVFTVHMPALLLLTALSAYFLSTGHLRRWHGVVLLGLYLVYWAVCFGLLGVVPVESD</sequence>
<keyword evidence="4 6" id="KW-0472">Membrane</keyword>
<evidence type="ECO:0000256" key="6">
    <source>
        <dbReference type="SAM" id="Phobius"/>
    </source>
</evidence>
<feature type="domain" description="Sodium/calcium exchanger membrane region" evidence="7">
    <location>
        <begin position="205"/>
        <end position="343"/>
    </location>
</feature>